<dbReference type="InterPro" id="IPR011652">
    <property type="entry name" value="MORN_2"/>
</dbReference>
<accession>A0A9X3FHY1</accession>
<dbReference type="Proteomes" id="UP001145087">
    <property type="component" value="Unassembled WGS sequence"/>
</dbReference>
<evidence type="ECO:0000313" key="3">
    <source>
        <dbReference type="Proteomes" id="UP001145087"/>
    </source>
</evidence>
<organism evidence="2 3">
    <name type="scientific">Draconibacterium aestuarii</name>
    <dbReference type="NCBI Taxonomy" id="2998507"/>
    <lineage>
        <taxon>Bacteria</taxon>
        <taxon>Pseudomonadati</taxon>
        <taxon>Bacteroidota</taxon>
        <taxon>Bacteroidia</taxon>
        <taxon>Marinilabiliales</taxon>
        <taxon>Prolixibacteraceae</taxon>
        <taxon>Draconibacterium</taxon>
    </lineage>
</organism>
<dbReference type="EMBL" id="JAPOHD010000065">
    <property type="protein sequence ID" value="MCY1723008.1"/>
    <property type="molecule type" value="Genomic_DNA"/>
</dbReference>
<protein>
    <recommendedName>
        <fullName evidence="4">MORN repeat variant</fullName>
    </recommendedName>
</protein>
<dbReference type="Gene3D" id="3.90.930.1">
    <property type="match status" value="1"/>
</dbReference>
<dbReference type="RefSeq" id="WP_343335333.1">
    <property type="nucleotide sequence ID" value="NZ_JAPOHD010000065.1"/>
</dbReference>
<comment type="caution">
    <text evidence="2">The sequence shown here is derived from an EMBL/GenBank/DDBJ whole genome shotgun (WGS) entry which is preliminary data.</text>
</comment>
<evidence type="ECO:0000313" key="2">
    <source>
        <dbReference type="EMBL" id="MCY1723008.1"/>
    </source>
</evidence>
<reference evidence="2" key="1">
    <citation type="submission" date="2022-11" db="EMBL/GenBank/DDBJ databases">
        <title>Marilongibacter aestuarii gen. nov., sp. nov., isolated from tidal flat sediment.</title>
        <authorList>
            <person name="Jiayan W."/>
        </authorList>
    </citation>
    <scope>NUCLEOTIDE SEQUENCE</scope>
    <source>
        <strain evidence="2">Z1-6</strain>
    </source>
</reference>
<evidence type="ECO:0008006" key="4">
    <source>
        <dbReference type="Google" id="ProtNLM"/>
    </source>
</evidence>
<gene>
    <name evidence="2" type="ORF">OU798_21855</name>
</gene>
<name>A0A9X3FHY1_9BACT</name>
<keyword evidence="3" id="KW-1185">Reference proteome</keyword>
<feature type="chain" id="PRO_5040881859" description="MORN repeat variant" evidence="1">
    <location>
        <begin position="20"/>
        <end position="245"/>
    </location>
</feature>
<dbReference type="PROSITE" id="PS51257">
    <property type="entry name" value="PROKAR_LIPOPROTEIN"/>
    <property type="match status" value="1"/>
</dbReference>
<proteinExistence type="predicted"/>
<dbReference type="AlphaFoldDB" id="A0A9X3FHY1"/>
<evidence type="ECO:0000256" key="1">
    <source>
        <dbReference type="SAM" id="SignalP"/>
    </source>
</evidence>
<dbReference type="Pfam" id="PF07661">
    <property type="entry name" value="MORN_2"/>
    <property type="match status" value="2"/>
</dbReference>
<keyword evidence="1" id="KW-0732">Signal</keyword>
<feature type="signal peptide" evidence="1">
    <location>
        <begin position="1"/>
        <end position="19"/>
    </location>
</feature>
<dbReference type="SUPFAM" id="SSF82185">
    <property type="entry name" value="Histone H3 K4-specific methyltransferase SET7/9 N-terminal domain"/>
    <property type="match status" value="1"/>
</dbReference>
<sequence>MKPNLIFAVVAVVLMISCATNPNKNPESQPEPEDNGIQIVYKPYKNTKDLIEYEIPVVRGTSIKHGVQKRFYRNGSLYSTIPYVAGNREGKAFTYYMSAEGVSPVVWKEQPYEKNKLHGICKRYHEDGTLQAEYEFQDGLPGVGLKEYLKSGKEIEQPTLILSKKRVHSGFYITAKLSKQMPNTDYYIGTLVEGKYLPEGLKALQTNNGLGEIVVDANIKTVTITAIYSTRYRNNGLVSKTIRLQ</sequence>